<evidence type="ECO:0000256" key="4">
    <source>
        <dbReference type="ARBA" id="ARBA00023136"/>
    </source>
</evidence>
<feature type="compositionally biased region" description="Basic and acidic residues" evidence="5">
    <location>
        <begin position="1"/>
        <end position="10"/>
    </location>
</feature>
<feature type="transmembrane region" description="Helical" evidence="6">
    <location>
        <begin position="111"/>
        <end position="131"/>
    </location>
</feature>
<dbReference type="GO" id="GO:0016020">
    <property type="term" value="C:membrane"/>
    <property type="evidence" value="ECO:0007669"/>
    <property type="project" value="UniProtKB-SubCell"/>
</dbReference>
<feature type="transmembrane region" description="Helical" evidence="6">
    <location>
        <begin position="429"/>
        <end position="450"/>
    </location>
</feature>
<comment type="subcellular location">
    <subcellularLocation>
        <location evidence="1">Membrane</location>
        <topology evidence="1">Multi-pass membrane protein</topology>
    </subcellularLocation>
</comment>
<dbReference type="PANTHER" id="PTHR42718">
    <property type="entry name" value="MAJOR FACILITATOR SUPERFAMILY MULTIDRUG TRANSPORTER MFSC"/>
    <property type="match status" value="1"/>
</dbReference>
<sequence length="578" mass="62699">MRKDKPRAEHPSTMAVAQDSPPPAETLGVLAAHGADPPTTPAPETPTMCNEELERLGRQRPEILKSWLVEVSFVTTVVLSMMMSEYFISGFFICLPAVAVSLDMPDSVRTWPAAVINLTTACLLLPFSRLADRHGAKVVFLSGHAWLVAWSLISGFSRNSTMLIVCRAMQGLGVGAFMPTGIALLARAYRPGPRKNLVFSLYGAFACIGFYVGIFFGALSAELLTWRWYFWLGCIMCALVFLLGAFSIPRGLGATDPSAQMDWWGVCTIVPGLVLVVFAFTNGSHAPDGWRTPYIYVTLIIGALLLCAAVYCQGWVSKQPLLPAEIFRPKYMKRMLGGLFCLYGVFGLFLFYVSFYIEEALHIGPLLAAAWFTPLAVGGMFLAICGGFLLHILPNRILMIISELGFFLSVLLFALIPRRSSDGDPSISFLYWAYVFPAMICGTIGIDITFNVSNVFITTAMPQRLQSTAGGLINSVLYLGLAFWLGIGEMAVSTAVQYKGAENVDKDQQFRIGFWTGVALAALAFVLLITVRMGKASAALTADEKAELETVETVERGQDGGEKGGTRAGDPAGVTKAG</sequence>
<dbReference type="SUPFAM" id="SSF103473">
    <property type="entry name" value="MFS general substrate transporter"/>
    <property type="match status" value="1"/>
</dbReference>
<feature type="region of interest" description="Disordered" evidence="5">
    <location>
        <begin position="550"/>
        <end position="578"/>
    </location>
</feature>
<feature type="transmembrane region" description="Helical" evidence="6">
    <location>
        <begin position="162"/>
        <end position="185"/>
    </location>
</feature>
<keyword evidence="2 6" id="KW-0812">Transmembrane</keyword>
<reference evidence="8 9" key="2">
    <citation type="submission" date="2021-10" db="EMBL/GenBank/DDBJ databases">
        <authorList>
            <person name="Piombo E."/>
        </authorList>
    </citation>
    <scope>NUCLEOTIDE SEQUENCE [LARGE SCALE GENOMIC DNA]</scope>
</reference>
<dbReference type="GO" id="GO:0022857">
    <property type="term" value="F:transmembrane transporter activity"/>
    <property type="evidence" value="ECO:0007669"/>
    <property type="project" value="InterPro"/>
</dbReference>
<evidence type="ECO:0000313" key="9">
    <source>
        <dbReference type="Proteomes" id="UP000775872"/>
    </source>
</evidence>
<evidence type="ECO:0000256" key="3">
    <source>
        <dbReference type="ARBA" id="ARBA00022989"/>
    </source>
</evidence>
<evidence type="ECO:0000256" key="5">
    <source>
        <dbReference type="SAM" id="MobiDB-lite"/>
    </source>
</evidence>
<dbReference type="InterPro" id="IPR036259">
    <property type="entry name" value="MFS_trans_sf"/>
</dbReference>
<evidence type="ECO:0000256" key="2">
    <source>
        <dbReference type="ARBA" id="ARBA00022692"/>
    </source>
</evidence>
<dbReference type="AlphaFoldDB" id="A0A9P0ELX6"/>
<organism evidence="8 9">
    <name type="scientific">Clonostachys solani</name>
    <dbReference type="NCBI Taxonomy" id="160281"/>
    <lineage>
        <taxon>Eukaryota</taxon>
        <taxon>Fungi</taxon>
        <taxon>Dikarya</taxon>
        <taxon>Ascomycota</taxon>
        <taxon>Pezizomycotina</taxon>
        <taxon>Sordariomycetes</taxon>
        <taxon>Hypocreomycetidae</taxon>
        <taxon>Hypocreales</taxon>
        <taxon>Bionectriaceae</taxon>
        <taxon>Clonostachys</taxon>
    </lineage>
</organism>
<comment type="caution">
    <text evidence="8">The sequence shown here is derived from an EMBL/GenBank/DDBJ whole genome shotgun (WGS) entry which is preliminary data.</text>
</comment>
<keyword evidence="9" id="KW-1185">Reference proteome</keyword>
<dbReference type="Proteomes" id="UP000775872">
    <property type="component" value="Unassembled WGS sequence"/>
</dbReference>
<feature type="transmembrane region" description="Helical" evidence="6">
    <location>
        <begin position="261"/>
        <end position="281"/>
    </location>
</feature>
<evidence type="ECO:0000256" key="1">
    <source>
        <dbReference type="ARBA" id="ARBA00004141"/>
    </source>
</evidence>
<proteinExistence type="predicted"/>
<feature type="transmembrane region" description="Helical" evidence="6">
    <location>
        <begin position="197"/>
        <end position="216"/>
    </location>
</feature>
<feature type="transmembrane region" description="Helical" evidence="6">
    <location>
        <begin position="471"/>
        <end position="492"/>
    </location>
</feature>
<accession>A0A9P0ELX6</accession>
<feature type="transmembrane region" description="Helical" evidence="6">
    <location>
        <begin position="397"/>
        <end position="417"/>
    </location>
</feature>
<keyword evidence="3 6" id="KW-1133">Transmembrane helix</keyword>
<keyword evidence="4 6" id="KW-0472">Membrane</keyword>
<feature type="region of interest" description="Disordered" evidence="5">
    <location>
        <begin position="1"/>
        <end position="45"/>
    </location>
</feature>
<protein>
    <recommendedName>
        <fullName evidence="7">Major facilitator superfamily (MFS) profile domain-containing protein</fullName>
    </recommendedName>
</protein>
<feature type="transmembrane region" description="Helical" evidence="6">
    <location>
        <begin position="512"/>
        <end position="531"/>
    </location>
</feature>
<evidence type="ECO:0000256" key="6">
    <source>
        <dbReference type="SAM" id="Phobius"/>
    </source>
</evidence>
<feature type="compositionally biased region" description="Basic and acidic residues" evidence="5">
    <location>
        <begin position="550"/>
        <end position="565"/>
    </location>
</feature>
<name>A0A9P0ELX6_9HYPO</name>
<feature type="transmembrane region" description="Helical" evidence="6">
    <location>
        <begin position="138"/>
        <end position="156"/>
    </location>
</feature>
<dbReference type="OrthoDB" id="5086884at2759"/>
<feature type="transmembrane region" description="Helical" evidence="6">
    <location>
        <begin position="369"/>
        <end position="390"/>
    </location>
</feature>
<feature type="transmembrane region" description="Helical" evidence="6">
    <location>
        <begin position="67"/>
        <end position="99"/>
    </location>
</feature>
<gene>
    <name evidence="8" type="ORF">CSOL1703_00015795</name>
</gene>
<evidence type="ECO:0000313" key="8">
    <source>
        <dbReference type="EMBL" id="CAH0054322.1"/>
    </source>
</evidence>
<dbReference type="PROSITE" id="PS50850">
    <property type="entry name" value="MFS"/>
    <property type="match status" value="1"/>
</dbReference>
<dbReference type="PANTHER" id="PTHR42718:SF11">
    <property type="entry name" value="MAJOR FACILITATOR SUPERFAMILY (MFS) PROFILE DOMAIN-CONTAINING PROTEIN"/>
    <property type="match status" value="1"/>
</dbReference>
<feature type="transmembrane region" description="Helical" evidence="6">
    <location>
        <begin position="293"/>
        <end position="316"/>
    </location>
</feature>
<dbReference type="Gene3D" id="1.20.1720.10">
    <property type="entry name" value="Multidrug resistance protein D"/>
    <property type="match status" value="1"/>
</dbReference>
<dbReference type="Gene3D" id="1.20.1250.20">
    <property type="entry name" value="MFS general substrate transporter like domains"/>
    <property type="match status" value="1"/>
</dbReference>
<feature type="transmembrane region" description="Helical" evidence="6">
    <location>
        <begin position="228"/>
        <end position="249"/>
    </location>
</feature>
<dbReference type="InterPro" id="IPR011701">
    <property type="entry name" value="MFS"/>
</dbReference>
<reference evidence="9" key="1">
    <citation type="submission" date="2019-06" db="EMBL/GenBank/DDBJ databases">
        <authorList>
            <person name="Broberg M."/>
        </authorList>
    </citation>
    <scope>NUCLEOTIDE SEQUENCE [LARGE SCALE GENOMIC DNA]</scope>
</reference>
<dbReference type="Pfam" id="PF07690">
    <property type="entry name" value="MFS_1"/>
    <property type="match status" value="1"/>
</dbReference>
<feature type="transmembrane region" description="Helical" evidence="6">
    <location>
        <begin position="336"/>
        <end position="357"/>
    </location>
</feature>
<dbReference type="InterPro" id="IPR020846">
    <property type="entry name" value="MFS_dom"/>
</dbReference>
<dbReference type="EMBL" id="CABFOC020000048">
    <property type="protein sequence ID" value="CAH0054322.1"/>
    <property type="molecule type" value="Genomic_DNA"/>
</dbReference>
<feature type="domain" description="Major facilitator superfamily (MFS) profile" evidence="7">
    <location>
        <begin position="73"/>
        <end position="536"/>
    </location>
</feature>
<evidence type="ECO:0000259" key="7">
    <source>
        <dbReference type="PROSITE" id="PS50850"/>
    </source>
</evidence>